<comment type="caution">
    <text evidence="1">The sequence shown here is derived from an EMBL/GenBank/DDBJ whole genome shotgun (WGS) entry which is preliminary data.</text>
</comment>
<proteinExistence type="predicted"/>
<dbReference type="InterPro" id="IPR028957">
    <property type="entry name" value="Imm50"/>
</dbReference>
<dbReference type="RefSeq" id="WP_234239015.1">
    <property type="nucleotide sequence ID" value="NZ_JABFTS010000002.1"/>
</dbReference>
<organism evidence="1 2">
    <name type="scientific">Billgrantia desiderata</name>
    <dbReference type="NCBI Taxonomy" id="52021"/>
    <lineage>
        <taxon>Bacteria</taxon>
        <taxon>Pseudomonadati</taxon>
        <taxon>Pseudomonadota</taxon>
        <taxon>Gammaproteobacteria</taxon>
        <taxon>Oceanospirillales</taxon>
        <taxon>Halomonadaceae</taxon>
        <taxon>Billgrantia</taxon>
    </lineage>
</organism>
<dbReference type="EMBL" id="JABFTS010000002">
    <property type="protein sequence ID" value="MCE8051074.1"/>
    <property type="molecule type" value="Genomic_DNA"/>
</dbReference>
<reference evidence="1" key="2">
    <citation type="journal article" date="2021" name="Front. Microbiol.">
        <title>Aerobic Denitrification and Heterotrophic Sulfur Oxidation in the Genus Halomonas Revealed by Six Novel Species Characterizations and Genome-Based Analysis.</title>
        <authorList>
            <person name="Wang L."/>
            <person name="Shao Z."/>
        </authorList>
    </citation>
    <scope>NUCLEOTIDE SEQUENCE</scope>
    <source>
        <strain evidence="1">MCCC 1A05776</strain>
    </source>
</reference>
<gene>
    <name evidence="1" type="ORF">HOP61_07200</name>
</gene>
<sequence>MGWPHYLMNPEALSRLFNSIEELDSLNVFEVSLKRDGPVVALRADLPRFPEHPSRRWPPGANRVQVWIEFIGVEALSLTGFDKDNSANLEVAPMQAGYSFMLRGPAIVLSGQCECIRIAGVSAYIDEETVNNGMERTR</sequence>
<dbReference type="AlphaFoldDB" id="A0AAW4YS39"/>
<accession>A0AAW4YS39</accession>
<dbReference type="Proteomes" id="UP001320178">
    <property type="component" value="Unassembled WGS sequence"/>
</dbReference>
<reference evidence="1" key="1">
    <citation type="submission" date="2020-05" db="EMBL/GenBank/DDBJ databases">
        <authorList>
            <person name="Wang L."/>
            <person name="Shao Z."/>
        </authorList>
    </citation>
    <scope>NUCLEOTIDE SEQUENCE</scope>
    <source>
        <strain evidence="1">MCCC 1A05776</strain>
    </source>
</reference>
<name>A0AAW4YS39_9GAMM</name>
<protein>
    <submittedName>
        <fullName evidence="1">Uncharacterized protein</fullName>
    </submittedName>
</protein>
<evidence type="ECO:0000313" key="1">
    <source>
        <dbReference type="EMBL" id="MCE8051074.1"/>
    </source>
</evidence>
<evidence type="ECO:0000313" key="2">
    <source>
        <dbReference type="Proteomes" id="UP001320178"/>
    </source>
</evidence>
<dbReference type="Pfam" id="PF15594">
    <property type="entry name" value="Imm50"/>
    <property type="match status" value="1"/>
</dbReference>